<dbReference type="Proteomes" id="UP000486602">
    <property type="component" value="Unassembled WGS sequence"/>
</dbReference>
<evidence type="ECO:0000256" key="1">
    <source>
        <dbReference type="SAM" id="Phobius"/>
    </source>
</evidence>
<keyword evidence="1" id="KW-1133">Transmembrane helix</keyword>
<feature type="transmembrane region" description="Helical" evidence="1">
    <location>
        <begin position="316"/>
        <end position="332"/>
    </location>
</feature>
<dbReference type="InterPro" id="IPR057436">
    <property type="entry name" value="5TMH_Lnb"/>
</dbReference>
<evidence type="ECO:0000259" key="3">
    <source>
        <dbReference type="Pfam" id="PF13387"/>
    </source>
</evidence>
<feature type="domain" description="Lnb N-terminal periplasmic" evidence="3">
    <location>
        <begin position="27"/>
        <end position="174"/>
    </location>
</feature>
<organism evidence="5 6">
    <name type="scientific">Cryomorpha ignava</name>
    <dbReference type="NCBI Taxonomy" id="101383"/>
    <lineage>
        <taxon>Bacteria</taxon>
        <taxon>Pseudomonadati</taxon>
        <taxon>Bacteroidota</taxon>
        <taxon>Flavobacteriia</taxon>
        <taxon>Flavobacteriales</taxon>
        <taxon>Cryomorphaceae</taxon>
        <taxon>Cryomorpha</taxon>
    </lineage>
</organism>
<feature type="transmembrane region" description="Helical" evidence="1">
    <location>
        <begin position="363"/>
        <end position="381"/>
    </location>
</feature>
<evidence type="ECO:0000259" key="4">
    <source>
        <dbReference type="Pfam" id="PF25221"/>
    </source>
</evidence>
<protein>
    <submittedName>
        <fullName evidence="5">DUF4105 domain-containing protein</fullName>
    </submittedName>
</protein>
<accession>A0A7K3WL04</accession>
<comment type="caution">
    <text evidence="5">The sequence shown here is derived from an EMBL/GenBank/DDBJ whole genome shotgun (WGS) entry which is preliminary data.</text>
</comment>
<reference evidence="5 6" key="1">
    <citation type="submission" date="2020-02" db="EMBL/GenBank/DDBJ databases">
        <title>Out from the shadows clarifying the taxonomy of the family Cryomorphaceae and related taxa by utilizing the GTDB taxonomic framework.</title>
        <authorList>
            <person name="Bowman J.P."/>
        </authorList>
    </citation>
    <scope>NUCLEOTIDE SEQUENCE [LARGE SCALE GENOMIC DNA]</scope>
    <source>
        <strain evidence="5 6">QSSC 1-22</strain>
    </source>
</reference>
<feature type="chain" id="PRO_5029561598" evidence="2">
    <location>
        <begin position="22"/>
        <end position="389"/>
    </location>
</feature>
<dbReference type="InterPro" id="IPR025178">
    <property type="entry name" value="Lnb_N"/>
</dbReference>
<keyword evidence="1" id="KW-0472">Membrane</keyword>
<feature type="transmembrane region" description="Helical" evidence="1">
    <location>
        <begin position="256"/>
        <end position="275"/>
    </location>
</feature>
<feature type="transmembrane region" description="Helical" evidence="1">
    <location>
        <begin position="339"/>
        <end position="357"/>
    </location>
</feature>
<keyword evidence="2" id="KW-0732">Signal</keyword>
<sequence length="389" mass="45516">MAKRFFLVAFIQFICVIYAHSQQLTENTEISLITCGSGKDLYSTFGHSAVHISDRTTGLDRVYNYGTFDFDTPNFYVKFARGKLNYMLNVTSFERFIRTYQIEGRWVKRQLLNLTDSEKEELYAFLENNALPENRDYKYDFFYDNCSTRIRDVLENLLGDKLHYPENPTDSIQTFRNLIDLYLTDLKWSDFGIDLALGAPTDKVASWREKMFLPDYLMSHIGQAEVINNGQREPLVSQTNLVLAENEALTKTNSSGILWIFWLLFAFSVVTSFFINPKFLRWFDIVFFMTIGILGIFIGLLWFATDHTATKWNFNMLWALPTWIWGAILLIRKKPNSRFFKVHAIIMFAILIFWIAIPQDFHAAVVPVILALAARSWSWQIRKFHIHKN</sequence>
<feature type="transmembrane region" description="Helical" evidence="1">
    <location>
        <begin position="282"/>
        <end position="304"/>
    </location>
</feature>
<dbReference type="RefSeq" id="WP_163282900.1">
    <property type="nucleotide sequence ID" value="NZ_JAAGVY010000002.1"/>
</dbReference>
<proteinExistence type="predicted"/>
<evidence type="ECO:0000313" key="5">
    <source>
        <dbReference type="EMBL" id="NEN22174.1"/>
    </source>
</evidence>
<dbReference type="EMBL" id="JAAGVY010000002">
    <property type="protein sequence ID" value="NEN22174.1"/>
    <property type="molecule type" value="Genomic_DNA"/>
</dbReference>
<keyword evidence="1" id="KW-0812">Transmembrane</keyword>
<evidence type="ECO:0000256" key="2">
    <source>
        <dbReference type="SAM" id="SignalP"/>
    </source>
</evidence>
<keyword evidence="6" id="KW-1185">Reference proteome</keyword>
<name>A0A7K3WL04_9FLAO</name>
<feature type="signal peptide" evidence="2">
    <location>
        <begin position="1"/>
        <end position="21"/>
    </location>
</feature>
<dbReference type="Pfam" id="PF25221">
    <property type="entry name" value="5TMH_Lnb"/>
    <property type="match status" value="1"/>
</dbReference>
<feature type="domain" description="Lnb-like transmembrane" evidence="4">
    <location>
        <begin position="260"/>
        <end position="380"/>
    </location>
</feature>
<dbReference type="AlphaFoldDB" id="A0A7K3WL04"/>
<evidence type="ECO:0000313" key="6">
    <source>
        <dbReference type="Proteomes" id="UP000486602"/>
    </source>
</evidence>
<gene>
    <name evidence="5" type="ORF">G3O08_01485</name>
</gene>
<dbReference type="Pfam" id="PF13387">
    <property type="entry name" value="Lnb_N"/>
    <property type="match status" value="1"/>
</dbReference>